<reference evidence="2" key="2">
    <citation type="journal article" date="2023" name="Microbiol Resour">
        <title>Decontamination and Annotation of the Draft Genome Sequence of the Oomycete Lagenidium giganteum ARSEF 373.</title>
        <authorList>
            <person name="Morgan W.R."/>
            <person name="Tartar A."/>
        </authorList>
    </citation>
    <scope>NUCLEOTIDE SEQUENCE</scope>
    <source>
        <strain evidence="2">ARSEF 373</strain>
    </source>
</reference>
<organism evidence="2 3">
    <name type="scientific">Lagenidium giganteum</name>
    <dbReference type="NCBI Taxonomy" id="4803"/>
    <lineage>
        <taxon>Eukaryota</taxon>
        <taxon>Sar</taxon>
        <taxon>Stramenopiles</taxon>
        <taxon>Oomycota</taxon>
        <taxon>Peronosporomycetes</taxon>
        <taxon>Pythiales</taxon>
        <taxon>Pythiaceae</taxon>
    </lineage>
</organism>
<feature type="region of interest" description="Disordered" evidence="1">
    <location>
        <begin position="58"/>
        <end position="79"/>
    </location>
</feature>
<reference evidence="2" key="1">
    <citation type="submission" date="2022-11" db="EMBL/GenBank/DDBJ databases">
        <authorList>
            <person name="Morgan W.R."/>
            <person name="Tartar A."/>
        </authorList>
    </citation>
    <scope>NUCLEOTIDE SEQUENCE</scope>
    <source>
        <strain evidence="2">ARSEF 373</strain>
    </source>
</reference>
<feature type="compositionally biased region" description="Polar residues" evidence="1">
    <location>
        <begin position="70"/>
        <end position="79"/>
    </location>
</feature>
<evidence type="ECO:0000313" key="3">
    <source>
        <dbReference type="Proteomes" id="UP001146120"/>
    </source>
</evidence>
<dbReference type="EMBL" id="DAKRPA010000255">
    <property type="protein sequence ID" value="DAZ94341.1"/>
    <property type="molecule type" value="Genomic_DNA"/>
</dbReference>
<evidence type="ECO:0008006" key="4">
    <source>
        <dbReference type="Google" id="ProtNLM"/>
    </source>
</evidence>
<evidence type="ECO:0000313" key="2">
    <source>
        <dbReference type="EMBL" id="DAZ94341.1"/>
    </source>
</evidence>
<sequence>MKQSSSASFVALHKPELLVILTSPSSVTASWSSTSCAMADVPPRRPFADTMLSRTPCAKASRNAHGGINGATSTRWRTP</sequence>
<keyword evidence="3" id="KW-1185">Reference proteome</keyword>
<proteinExistence type="predicted"/>
<evidence type="ECO:0000256" key="1">
    <source>
        <dbReference type="SAM" id="MobiDB-lite"/>
    </source>
</evidence>
<accession>A0AAV2YLG5</accession>
<dbReference type="Proteomes" id="UP001146120">
    <property type="component" value="Unassembled WGS sequence"/>
</dbReference>
<dbReference type="AlphaFoldDB" id="A0AAV2YLG5"/>
<gene>
    <name evidence="2" type="ORF">N0F65_000905</name>
</gene>
<protein>
    <recommendedName>
        <fullName evidence="4">Secreted protein</fullName>
    </recommendedName>
</protein>
<comment type="caution">
    <text evidence="2">The sequence shown here is derived from an EMBL/GenBank/DDBJ whole genome shotgun (WGS) entry which is preliminary data.</text>
</comment>
<name>A0AAV2YLG5_9STRA</name>